<evidence type="ECO:0000313" key="3">
    <source>
        <dbReference type="Proteomes" id="UP000676325"/>
    </source>
</evidence>
<protein>
    <recommendedName>
        <fullName evidence="1">Cysteine-rich CPCC domain-containing protein</fullName>
    </recommendedName>
</protein>
<dbReference type="Proteomes" id="UP000676325">
    <property type="component" value="Unassembled WGS sequence"/>
</dbReference>
<keyword evidence="3" id="KW-1185">Reference proteome</keyword>
<evidence type="ECO:0000313" key="2">
    <source>
        <dbReference type="EMBL" id="MBR7827436.1"/>
    </source>
</evidence>
<comment type="caution">
    <text evidence="2">The sequence shown here is derived from an EMBL/GenBank/DDBJ whole genome shotgun (WGS) entry which is preliminary data.</text>
</comment>
<organism evidence="2 3">
    <name type="scientific">Actinospica acidithermotolerans</name>
    <dbReference type="NCBI Taxonomy" id="2828514"/>
    <lineage>
        <taxon>Bacteria</taxon>
        <taxon>Bacillati</taxon>
        <taxon>Actinomycetota</taxon>
        <taxon>Actinomycetes</taxon>
        <taxon>Catenulisporales</taxon>
        <taxon>Actinospicaceae</taxon>
        <taxon>Actinospica</taxon>
    </lineage>
</organism>
<gene>
    <name evidence="2" type="ORF">KDK95_14050</name>
</gene>
<dbReference type="AlphaFoldDB" id="A0A941E9F2"/>
<proteinExistence type="predicted"/>
<dbReference type="EMBL" id="JAGSOH010000034">
    <property type="protein sequence ID" value="MBR7827436.1"/>
    <property type="molecule type" value="Genomic_DNA"/>
</dbReference>
<dbReference type="Pfam" id="PF14206">
    <property type="entry name" value="Cys_rich_CPCC"/>
    <property type="match status" value="1"/>
</dbReference>
<evidence type="ECO:0000259" key="1">
    <source>
        <dbReference type="Pfam" id="PF14206"/>
    </source>
</evidence>
<sequence>MKWLGARQDSAVCSAQANRAESGEHGFPCPCCGYLVFDEPPGSYEICPVCIWEDDLVQLRWPSYTGGANKPSLIDAQQNFKSFGASEQRRAARARPATAAEPLDPDWYLIEPSSLHAFEPVGEPTRPWPPDRTVLYWWRPTYWRIPPHILGADGGPAPLLREIHPDFSAELVSLLEAEGHTDLAVCAYDLRIIARCPCKDDFCQSFYTAPKPDGAYGPGHSNIPLFSNNDHSGMIVLDVVHGRIMFVEVLYYPPLRELPSTTDTTQ</sequence>
<name>A0A941E9F2_9ACTN</name>
<feature type="domain" description="Cysteine-rich CPCC" evidence="1">
    <location>
        <begin position="27"/>
        <end position="99"/>
    </location>
</feature>
<dbReference type="RefSeq" id="WP_212518577.1">
    <property type="nucleotide sequence ID" value="NZ_JAGSOH010000034.1"/>
</dbReference>
<reference evidence="2" key="1">
    <citation type="submission" date="2021-04" db="EMBL/GenBank/DDBJ databases">
        <title>Genome based classification of Actinospica acidithermotolerans sp. nov., an actinobacterium isolated from an Indonesian hot spring.</title>
        <authorList>
            <person name="Kusuma A.B."/>
            <person name="Putra K.E."/>
            <person name="Nafisah S."/>
            <person name="Loh J."/>
            <person name="Nouioui I."/>
            <person name="Goodfellow M."/>
        </authorList>
    </citation>
    <scope>NUCLEOTIDE SEQUENCE</scope>
    <source>
        <strain evidence="2">MGRD01-02</strain>
    </source>
</reference>
<dbReference type="InterPro" id="IPR025983">
    <property type="entry name" value="Cys_rich_CPCC"/>
</dbReference>
<accession>A0A941E9F2</accession>